<comment type="caution">
    <text evidence="3">The sequence shown here is derived from an EMBL/GenBank/DDBJ whole genome shotgun (WGS) entry which is preliminary data.</text>
</comment>
<gene>
    <name evidence="4" type="ORF">TWF191_004895</name>
    <name evidence="3" type="ORF">TWF679_010899</name>
    <name evidence="2" type="ORF">TWF788_001368</name>
</gene>
<organism evidence="3 7">
    <name type="scientific">Orbilia oligospora</name>
    <name type="common">Nematode-trapping fungus</name>
    <name type="synonym">Arthrobotrys oligospora</name>
    <dbReference type="NCBI Taxonomy" id="2813651"/>
    <lineage>
        <taxon>Eukaryota</taxon>
        <taxon>Fungi</taxon>
        <taxon>Dikarya</taxon>
        <taxon>Ascomycota</taxon>
        <taxon>Pezizomycotina</taxon>
        <taxon>Orbiliomycetes</taxon>
        <taxon>Orbiliales</taxon>
        <taxon>Orbiliaceae</taxon>
        <taxon>Orbilia</taxon>
    </lineage>
</organism>
<dbReference type="InterPro" id="IPR002523">
    <property type="entry name" value="MgTranspt_CorA/ZnTranspt_ZntB"/>
</dbReference>
<dbReference type="GO" id="GO:0016020">
    <property type="term" value="C:membrane"/>
    <property type="evidence" value="ECO:0007669"/>
    <property type="project" value="InterPro"/>
</dbReference>
<dbReference type="Proteomes" id="UP000479691">
    <property type="component" value="Unassembled WGS sequence"/>
</dbReference>
<proteinExistence type="predicted"/>
<dbReference type="Pfam" id="PF01544">
    <property type="entry name" value="CorA"/>
    <property type="match status" value="1"/>
</dbReference>
<evidence type="ECO:0000313" key="7">
    <source>
        <dbReference type="Proteomes" id="UP000614610"/>
    </source>
</evidence>
<evidence type="ECO:0000313" key="5">
    <source>
        <dbReference type="Proteomes" id="UP000479691"/>
    </source>
</evidence>
<dbReference type="GO" id="GO:0046873">
    <property type="term" value="F:metal ion transmembrane transporter activity"/>
    <property type="evidence" value="ECO:0007669"/>
    <property type="project" value="InterPro"/>
</dbReference>
<protein>
    <submittedName>
        <fullName evidence="3">Uncharacterized protein</fullName>
    </submittedName>
</protein>
<evidence type="ECO:0000313" key="4">
    <source>
        <dbReference type="EMBL" id="KAF3226234.1"/>
    </source>
</evidence>
<evidence type="ECO:0000313" key="2">
    <source>
        <dbReference type="EMBL" id="KAF3187903.1"/>
    </source>
</evidence>
<feature type="transmembrane region" description="Helical" evidence="1">
    <location>
        <begin position="496"/>
        <end position="516"/>
    </location>
</feature>
<accession>A0A6G1M199</accession>
<keyword evidence="1" id="KW-0812">Transmembrane</keyword>
<dbReference type="Proteomes" id="UP000614610">
    <property type="component" value="Unassembled WGS sequence"/>
</dbReference>
<dbReference type="EMBL" id="WIPF01000024">
    <property type="protein sequence ID" value="KAF3226234.1"/>
    <property type="molecule type" value="Genomic_DNA"/>
</dbReference>
<evidence type="ECO:0000256" key="1">
    <source>
        <dbReference type="SAM" id="Phobius"/>
    </source>
</evidence>
<dbReference type="OrthoDB" id="3231000at2759"/>
<reference evidence="5 6" key="1">
    <citation type="submission" date="2019-06" db="EMBL/GenBank/DDBJ databases">
        <authorList>
            <person name="Palmer J.M."/>
        </authorList>
    </citation>
    <scope>NUCLEOTIDE SEQUENCE</scope>
    <source>
        <strain evidence="4 6">TWF191</strain>
        <strain evidence="3">TWF679</strain>
        <strain evidence="2 5">TWF788</strain>
    </source>
</reference>
<evidence type="ECO:0000313" key="3">
    <source>
        <dbReference type="EMBL" id="KAF3219428.1"/>
    </source>
</evidence>
<feature type="transmembrane region" description="Helical" evidence="1">
    <location>
        <begin position="466"/>
        <end position="484"/>
    </location>
</feature>
<sequence length="586" mass="66568">MSIPMHAQSPPRSTHVQVELSRVTPATLHLRSEILLFDKDGTLFSLDTDQTRVFMYDRTALVPPGCIYYMILSEDPTLEDYRLLKSRFSCPSELDRRFHSFNKSITYAHWKAGQLSEIGGSSRIDFYVQYINPTRLTKFIDAIKSSSIGWLSRLKGYFLASSYPLVEEFEKNETEECKALAQGQDLAAGRKIQLWTMRELALFPYMNKAQLSSRLWRKGVGNASDGANLWFSKHSISLCRVSDTENGGTASDLYLFDQFCDWVVNPVLLGRTSNKLHRVIDGDVATPCLSFRTTFRELVESPASATRLCWEQGGIVSLRDYQVAKRIRMACLLDLLRIITAQFMRYIDDLNFLATKEDLAPYDKDHERNNSHLDQLEAALLNLSQKASYLKKKLRPLHDFSASTSGSVLTESQTKSIKLRRILSNLGSDIEGMRRAVVSIRSLQENGYQSRSDTRQRQESRHIRKLAILATIFLPLSLATGLLSMQTRISELGNLLYDYVGVVVTLAWVLMLYFALDVNKMKGTALMFFPYPKAVMFTSLCITMISFQFGMWWEVRRGWMSLGLGIAPVGVMAVLVWLIARFMAGA</sequence>
<dbReference type="Proteomes" id="UP000483672">
    <property type="component" value="Unassembled WGS sequence"/>
</dbReference>
<dbReference type="EMBL" id="JAABOE010000012">
    <property type="protein sequence ID" value="KAF3187903.1"/>
    <property type="molecule type" value="Genomic_DNA"/>
</dbReference>
<keyword evidence="1" id="KW-0472">Membrane</keyword>
<name>A0A6G1M199_ORBOL</name>
<dbReference type="EMBL" id="WIWT01000009">
    <property type="protein sequence ID" value="KAF3219428.1"/>
    <property type="molecule type" value="Genomic_DNA"/>
</dbReference>
<dbReference type="AlphaFoldDB" id="A0A6G1M199"/>
<feature type="transmembrane region" description="Helical" evidence="1">
    <location>
        <begin position="528"/>
        <end position="553"/>
    </location>
</feature>
<feature type="transmembrane region" description="Helical" evidence="1">
    <location>
        <begin position="559"/>
        <end position="580"/>
    </location>
</feature>
<keyword evidence="1" id="KW-1133">Transmembrane helix</keyword>
<evidence type="ECO:0000313" key="6">
    <source>
        <dbReference type="Proteomes" id="UP000483672"/>
    </source>
</evidence>